<proteinExistence type="predicted"/>
<comment type="caution">
    <text evidence="2">The sequence shown here is derived from an EMBL/GenBank/DDBJ whole genome shotgun (WGS) entry which is preliminary data.</text>
</comment>
<evidence type="ECO:0000313" key="3">
    <source>
        <dbReference type="Proteomes" id="UP000447355"/>
    </source>
</evidence>
<accession>A0A845GQR4</accession>
<dbReference type="NCBIfam" id="TIGR02762">
    <property type="entry name" value="TraL_TIGR"/>
    <property type="match status" value="1"/>
</dbReference>
<keyword evidence="1" id="KW-0812">Transmembrane</keyword>
<name>A0A845GQR4_9BURK</name>
<feature type="transmembrane region" description="Helical" evidence="1">
    <location>
        <begin position="34"/>
        <end position="56"/>
    </location>
</feature>
<organism evidence="2 3">
    <name type="scientific">Duganella vulcania</name>
    <dbReference type="NCBI Taxonomy" id="2692166"/>
    <lineage>
        <taxon>Bacteria</taxon>
        <taxon>Pseudomonadati</taxon>
        <taxon>Pseudomonadota</taxon>
        <taxon>Betaproteobacteria</taxon>
        <taxon>Burkholderiales</taxon>
        <taxon>Oxalobacteraceae</taxon>
        <taxon>Telluria group</taxon>
        <taxon>Duganella</taxon>
    </lineage>
</organism>
<reference evidence="2" key="1">
    <citation type="submission" date="2019-12" db="EMBL/GenBank/DDBJ databases">
        <title>Novel species isolated from a subtropical stream in China.</title>
        <authorList>
            <person name="Lu H."/>
        </authorList>
    </citation>
    <scope>NUCLEOTIDE SEQUENCE [LARGE SCALE GENOMIC DNA]</scope>
    <source>
        <strain evidence="2">FT81W</strain>
    </source>
</reference>
<evidence type="ECO:0000313" key="2">
    <source>
        <dbReference type="EMBL" id="MYM95925.1"/>
    </source>
</evidence>
<dbReference type="RefSeq" id="WP_161085011.1">
    <property type="nucleotide sequence ID" value="NZ_WWCX01000035.1"/>
</dbReference>
<dbReference type="GO" id="GO:0019867">
    <property type="term" value="C:outer membrane"/>
    <property type="evidence" value="ECO:0007669"/>
    <property type="project" value="InterPro"/>
</dbReference>
<dbReference type="Pfam" id="PF07178">
    <property type="entry name" value="TraL"/>
    <property type="match status" value="1"/>
</dbReference>
<dbReference type="AlphaFoldDB" id="A0A845GQR4"/>
<evidence type="ECO:0000256" key="1">
    <source>
        <dbReference type="SAM" id="Phobius"/>
    </source>
</evidence>
<protein>
    <submittedName>
        <fullName evidence="2">Type IV conjugative transfer system protein TraL</fullName>
    </submittedName>
</protein>
<sequence length="100" mass="11742">MNFDDTYIPRRLDDQWKIGLWDIDVAAPVLFFSYLGWIAGTRLAFCLCLACGIYLSRRLSKLKADKHEAFALHWMHWMLPAFPLTFLRETPPPRIQRMVG</sequence>
<dbReference type="Proteomes" id="UP000447355">
    <property type="component" value="Unassembled WGS sequence"/>
</dbReference>
<keyword evidence="1" id="KW-1133">Transmembrane helix</keyword>
<dbReference type="InterPro" id="IPR009838">
    <property type="entry name" value="T4SS_TraL"/>
</dbReference>
<dbReference type="EMBL" id="WWCX01000035">
    <property type="protein sequence ID" value="MYM95925.1"/>
    <property type="molecule type" value="Genomic_DNA"/>
</dbReference>
<keyword evidence="1" id="KW-0472">Membrane</keyword>
<gene>
    <name evidence="2" type="primary">traL</name>
    <name evidence="2" type="ORF">GTP90_18865</name>
</gene>